<dbReference type="InterPro" id="IPR034751">
    <property type="entry name" value="Yippee"/>
</dbReference>
<dbReference type="SUPFAM" id="SSF54236">
    <property type="entry name" value="Ubiquitin-like"/>
    <property type="match status" value="1"/>
</dbReference>
<reference evidence="7 8" key="1">
    <citation type="submission" date="2017-06" db="EMBL/GenBank/DDBJ databases">
        <title>Draft genome sequence of a variant of Elsinoe murrayae.</title>
        <authorList>
            <person name="Cheng Q."/>
        </authorList>
    </citation>
    <scope>NUCLEOTIDE SEQUENCE [LARGE SCALE GENOMIC DNA]</scope>
    <source>
        <strain evidence="7 8">CQ-2017a</strain>
    </source>
</reference>
<dbReference type="EMBL" id="NKHZ01000018">
    <property type="protein sequence ID" value="PNS20742.1"/>
    <property type="molecule type" value="Genomic_DNA"/>
</dbReference>
<dbReference type="InterPro" id="IPR039058">
    <property type="entry name" value="Yippee_fam"/>
</dbReference>
<comment type="similarity">
    <text evidence="1">Belongs to the yippee family.</text>
</comment>
<dbReference type="InterPro" id="IPR029071">
    <property type="entry name" value="Ubiquitin-like_domsf"/>
</dbReference>
<protein>
    <recommendedName>
        <fullName evidence="9">Yippee domain-containing protein</fullName>
    </recommendedName>
</protein>
<feature type="region of interest" description="Disordered" evidence="4">
    <location>
        <begin position="23"/>
        <end position="68"/>
    </location>
</feature>
<gene>
    <name evidence="7" type="ORF">CAC42_2987</name>
</gene>
<name>A0A2K1R0B0_9PEZI</name>
<organism evidence="7 8">
    <name type="scientific">Sphaceloma murrayae</name>
    <dbReference type="NCBI Taxonomy" id="2082308"/>
    <lineage>
        <taxon>Eukaryota</taxon>
        <taxon>Fungi</taxon>
        <taxon>Dikarya</taxon>
        <taxon>Ascomycota</taxon>
        <taxon>Pezizomycotina</taxon>
        <taxon>Dothideomycetes</taxon>
        <taxon>Dothideomycetidae</taxon>
        <taxon>Myriangiales</taxon>
        <taxon>Elsinoaceae</taxon>
        <taxon>Sphaceloma</taxon>
    </lineage>
</organism>
<dbReference type="STRING" id="2082308.A0A2K1R0B0"/>
<dbReference type="PROSITE" id="PS50053">
    <property type="entry name" value="UBIQUITIN_2"/>
    <property type="match status" value="1"/>
</dbReference>
<dbReference type="InterPro" id="IPR000626">
    <property type="entry name" value="Ubiquitin-like_dom"/>
</dbReference>
<dbReference type="AlphaFoldDB" id="A0A2K1R0B0"/>
<sequence>MPFTIPSPPTLFPTYLTSPLTFRRKSSTSSTTSSQSTASTAADSHLEGLSTSPTSLSSPTKPSPSYLSASTSRLRCARCLSDLALSSQIISKGFTGRHGRAYLVAPASSLTSPLPLTAPTDRLALVGHGGIRGARRGDLPNTHTHRAVPRQLVTGLHTVGDISCAQCGCILGWKYVAAEEEAQRYKVGKFILEGKRVVGWGDWERENVDEGVRGYFGAGGEGKRERVEEEIEFDSQDEDECEDLFMGVWTPQLAKRRRAARRFEEVRTLTGKEIELDIEPDYKVSRIKERVEEKEGIPPVQQRLIYGGKQM</sequence>
<dbReference type="InterPro" id="IPR004910">
    <property type="entry name" value="Yippee/Mis18/Cereblon"/>
</dbReference>
<dbReference type="GO" id="GO:0046872">
    <property type="term" value="F:metal ion binding"/>
    <property type="evidence" value="ECO:0007669"/>
    <property type="project" value="UniProtKB-KW"/>
</dbReference>
<dbReference type="InParanoid" id="A0A2K1R0B0"/>
<evidence type="ECO:0000259" key="6">
    <source>
        <dbReference type="PROSITE" id="PS51792"/>
    </source>
</evidence>
<dbReference type="Pfam" id="PF00240">
    <property type="entry name" value="ubiquitin"/>
    <property type="match status" value="1"/>
</dbReference>
<proteinExistence type="inferred from homology"/>
<evidence type="ECO:0000256" key="3">
    <source>
        <dbReference type="ARBA" id="ARBA00022833"/>
    </source>
</evidence>
<dbReference type="OrthoDB" id="6407410at2759"/>
<comment type="caution">
    <text evidence="7">The sequence shown here is derived from an EMBL/GenBank/DDBJ whole genome shotgun (WGS) entry which is preliminary data.</text>
</comment>
<dbReference type="InterPro" id="IPR019956">
    <property type="entry name" value="Ubiquitin_dom"/>
</dbReference>
<evidence type="ECO:0000256" key="4">
    <source>
        <dbReference type="SAM" id="MobiDB-lite"/>
    </source>
</evidence>
<dbReference type="PRINTS" id="PR00348">
    <property type="entry name" value="UBIQUITIN"/>
</dbReference>
<evidence type="ECO:0000313" key="8">
    <source>
        <dbReference type="Proteomes" id="UP000243797"/>
    </source>
</evidence>
<evidence type="ECO:0000313" key="7">
    <source>
        <dbReference type="EMBL" id="PNS20742.1"/>
    </source>
</evidence>
<dbReference type="Pfam" id="PF03226">
    <property type="entry name" value="Yippee-Mis18"/>
    <property type="match status" value="1"/>
</dbReference>
<evidence type="ECO:0008006" key="9">
    <source>
        <dbReference type="Google" id="ProtNLM"/>
    </source>
</evidence>
<keyword evidence="3" id="KW-0862">Zinc</keyword>
<keyword evidence="8" id="KW-1185">Reference proteome</keyword>
<keyword evidence="2" id="KW-0479">Metal-binding</keyword>
<dbReference type="Gene3D" id="3.10.20.90">
    <property type="entry name" value="Phosphatidylinositol 3-kinase Catalytic Subunit, Chain A, domain 1"/>
    <property type="match status" value="1"/>
</dbReference>
<evidence type="ECO:0000256" key="1">
    <source>
        <dbReference type="ARBA" id="ARBA00005613"/>
    </source>
</evidence>
<dbReference type="PANTHER" id="PTHR13848">
    <property type="entry name" value="PROTEIN YIPPEE-LIKE CG15309-RELATED"/>
    <property type="match status" value="1"/>
</dbReference>
<dbReference type="PROSITE" id="PS51792">
    <property type="entry name" value="YIPPEE"/>
    <property type="match status" value="1"/>
</dbReference>
<feature type="domain" description="Ubiquitin-like" evidence="5">
    <location>
        <begin position="266"/>
        <end position="311"/>
    </location>
</feature>
<accession>A0A2K1R0B0</accession>
<evidence type="ECO:0000259" key="5">
    <source>
        <dbReference type="PROSITE" id="PS50053"/>
    </source>
</evidence>
<feature type="domain" description="Yippee" evidence="6">
    <location>
        <begin position="72"/>
        <end position="201"/>
    </location>
</feature>
<feature type="compositionally biased region" description="Low complexity" evidence="4">
    <location>
        <begin position="27"/>
        <end position="68"/>
    </location>
</feature>
<evidence type="ECO:0000256" key="2">
    <source>
        <dbReference type="ARBA" id="ARBA00022723"/>
    </source>
</evidence>
<dbReference type="Proteomes" id="UP000243797">
    <property type="component" value="Unassembled WGS sequence"/>
</dbReference>